<proteinExistence type="predicted"/>
<dbReference type="RefSeq" id="WP_203166709.1">
    <property type="nucleotide sequence ID" value="NZ_JAEVLS010000002.1"/>
</dbReference>
<feature type="compositionally biased region" description="Polar residues" evidence="1">
    <location>
        <begin position="188"/>
        <end position="208"/>
    </location>
</feature>
<reference evidence="2 3" key="1">
    <citation type="journal article" date="2021" name="Int. J. Syst. Evol. Microbiol.">
        <title>Steroidobacter gossypii sp. nov., isolated from soil of cotton cropping field.</title>
        <authorList>
            <person name="Huang R."/>
            <person name="Yang S."/>
            <person name="Zhen C."/>
            <person name="Liu W."/>
        </authorList>
    </citation>
    <scope>NUCLEOTIDE SEQUENCE [LARGE SCALE GENOMIC DNA]</scope>
    <source>
        <strain evidence="2 3">S1-65</strain>
    </source>
</reference>
<name>A0ABS1WUQ7_9GAMM</name>
<evidence type="ECO:0000313" key="2">
    <source>
        <dbReference type="EMBL" id="MBM0104710.1"/>
    </source>
</evidence>
<feature type="region of interest" description="Disordered" evidence="1">
    <location>
        <begin position="182"/>
        <end position="208"/>
    </location>
</feature>
<dbReference type="PROSITE" id="PS51257">
    <property type="entry name" value="PROKAR_LIPOPROTEIN"/>
    <property type="match status" value="1"/>
</dbReference>
<organism evidence="2 3">
    <name type="scientific">Steroidobacter gossypii</name>
    <dbReference type="NCBI Taxonomy" id="2805490"/>
    <lineage>
        <taxon>Bacteria</taxon>
        <taxon>Pseudomonadati</taxon>
        <taxon>Pseudomonadota</taxon>
        <taxon>Gammaproteobacteria</taxon>
        <taxon>Steroidobacterales</taxon>
        <taxon>Steroidobacteraceae</taxon>
        <taxon>Steroidobacter</taxon>
    </lineage>
</organism>
<accession>A0ABS1WUQ7</accession>
<dbReference type="Proteomes" id="UP000661077">
    <property type="component" value="Unassembled WGS sequence"/>
</dbReference>
<comment type="caution">
    <text evidence="2">The sequence shown here is derived from an EMBL/GenBank/DDBJ whole genome shotgun (WGS) entry which is preliminary data.</text>
</comment>
<dbReference type="EMBL" id="JAEVLS010000002">
    <property type="protein sequence ID" value="MBM0104710.1"/>
    <property type="molecule type" value="Genomic_DNA"/>
</dbReference>
<protein>
    <submittedName>
        <fullName evidence="2">Uncharacterized protein</fullName>
    </submittedName>
</protein>
<gene>
    <name evidence="2" type="ORF">JM946_08125</name>
</gene>
<evidence type="ECO:0000256" key="1">
    <source>
        <dbReference type="SAM" id="MobiDB-lite"/>
    </source>
</evidence>
<sequence length="208" mass="22805">MAVSRQEVGRSEMKKYGVLLAVLMLAGCSAQPTVKSWMDPVSSVTITAQTEPMVMIRAEPPPVFNERDYAQLTAIEVNRMGDRRLYLVAILWTTADFSPTVPQKLEASFQNVEVQVGDRALSLARHAGTASELGISQSALPLPIPGSTHIYFPIEREDLLAISRSNRILLTARGVPDAPRRYEEFSDGRQSLSDFLSQLPGESSRSGG</sequence>
<keyword evidence="3" id="KW-1185">Reference proteome</keyword>
<evidence type="ECO:0000313" key="3">
    <source>
        <dbReference type="Proteomes" id="UP000661077"/>
    </source>
</evidence>